<comment type="caution">
    <text evidence="2">The sequence shown here is derived from an EMBL/GenBank/DDBJ whole genome shotgun (WGS) entry which is preliminary data.</text>
</comment>
<proteinExistence type="predicted"/>
<dbReference type="Proteomes" id="UP000692954">
    <property type="component" value="Unassembled WGS sequence"/>
</dbReference>
<dbReference type="InterPro" id="IPR016897">
    <property type="entry name" value="SKP1"/>
</dbReference>
<evidence type="ECO:0000259" key="1">
    <source>
        <dbReference type="Pfam" id="PF01466"/>
    </source>
</evidence>
<reference evidence="2" key="1">
    <citation type="submission" date="2021-01" db="EMBL/GenBank/DDBJ databases">
        <authorList>
            <consortium name="Genoscope - CEA"/>
            <person name="William W."/>
        </authorList>
    </citation>
    <scope>NUCLEOTIDE SEQUENCE</scope>
</reference>
<gene>
    <name evidence="2" type="ORF">PSON_ATCC_30995.1.T1180125</name>
</gene>
<dbReference type="PANTHER" id="PTHR11165">
    <property type="entry name" value="SKP1"/>
    <property type="match status" value="1"/>
</dbReference>
<dbReference type="Pfam" id="PF01466">
    <property type="entry name" value="Skp1"/>
    <property type="match status" value="1"/>
</dbReference>
<dbReference type="AlphaFoldDB" id="A0A8S1QVC5"/>
<accession>A0A8S1QVC5</accession>
<dbReference type="GO" id="GO:0006511">
    <property type="term" value="P:ubiquitin-dependent protein catabolic process"/>
    <property type="evidence" value="ECO:0007669"/>
    <property type="project" value="InterPro"/>
</dbReference>
<sequence>MNSKIQVISINNENLYVDKEIITKSPILKQILDRSENYEISIDIQYDILETIFTFYENHKNEKEIVKTGPLEKQSNFQNLINKKDYQMLEKLSLQKQQQLIQVCYDLQYNQLLNIACASLANKLQYMDTMAIRQMFNIQQDQSKEKLERISLENKWLKE</sequence>
<dbReference type="InterPro" id="IPR016072">
    <property type="entry name" value="Skp1_comp_dimer"/>
</dbReference>
<feature type="domain" description="SKP1 component dimerisation" evidence="1">
    <location>
        <begin position="111"/>
        <end position="156"/>
    </location>
</feature>
<name>A0A8S1QVC5_9CILI</name>
<evidence type="ECO:0000313" key="2">
    <source>
        <dbReference type="EMBL" id="CAD8118754.1"/>
    </source>
</evidence>
<keyword evidence="3" id="KW-1185">Reference proteome</keyword>
<protein>
    <recommendedName>
        <fullName evidence="1">SKP1 component dimerisation domain-containing protein</fullName>
    </recommendedName>
</protein>
<evidence type="ECO:0000313" key="3">
    <source>
        <dbReference type="Proteomes" id="UP000692954"/>
    </source>
</evidence>
<dbReference type="EMBL" id="CAJJDN010000118">
    <property type="protein sequence ID" value="CAD8118754.1"/>
    <property type="molecule type" value="Genomic_DNA"/>
</dbReference>
<dbReference type="OrthoDB" id="2342932at2759"/>
<organism evidence="2 3">
    <name type="scientific">Paramecium sonneborni</name>
    <dbReference type="NCBI Taxonomy" id="65129"/>
    <lineage>
        <taxon>Eukaryota</taxon>
        <taxon>Sar</taxon>
        <taxon>Alveolata</taxon>
        <taxon>Ciliophora</taxon>
        <taxon>Intramacronucleata</taxon>
        <taxon>Oligohymenophorea</taxon>
        <taxon>Peniculida</taxon>
        <taxon>Parameciidae</taxon>
        <taxon>Paramecium</taxon>
    </lineage>
</organism>